<name>A0ABM1NI43_NICVS</name>
<dbReference type="PANTHER" id="PTHR35450">
    <property type="entry name" value="REVERSE TRANSCRIPTASE DOMAIN-CONTAINING PROTEIN"/>
    <property type="match status" value="1"/>
</dbReference>
<organism evidence="1 2">
    <name type="scientific">Nicrophorus vespilloides</name>
    <name type="common">Boreal carrion beetle</name>
    <dbReference type="NCBI Taxonomy" id="110193"/>
    <lineage>
        <taxon>Eukaryota</taxon>
        <taxon>Metazoa</taxon>
        <taxon>Ecdysozoa</taxon>
        <taxon>Arthropoda</taxon>
        <taxon>Hexapoda</taxon>
        <taxon>Insecta</taxon>
        <taxon>Pterygota</taxon>
        <taxon>Neoptera</taxon>
        <taxon>Endopterygota</taxon>
        <taxon>Coleoptera</taxon>
        <taxon>Polyphaga</taxon>
        <taxon>Staphyliniformia</taxon>
        <taxon>Silphidae</taxon>
        <taxon>Nicrophorinae</taxon>
        <taxon>Nicrophorus</taxon>
    </lineage>
</organism>
<evidence type="ECO:0000313" key="2">
    <source>
        <dbReference type="RefSeq" id="XP_017786493.1"/>
    </source>
</evidence>
<dbReference type="GeneID" id="108569451"/>
<protein>
    <submittedName>
        <fullName evidence="2">Uncharacterized protein LOC108569451</fullName>
    </submittedName>
</protein>
<dbReference type="Proteomes" id="UP000695000">
    <property type="component" value="Unplaced"/>
</dbReference>
<sequence length="342" mass="38655">QNSKGRLRSAIFRERLERVVSKPLHGQFLRSLQNRWTDKEKTFAWLRSAGLKGETESLLVAAQDQALNTRYHQKKIIGLDVDSKCRVCNKNDETVSHIIAPTEYTHRHNKIATYLHWSIVKELGQQVPEHWYDHQPAPVVEREDVVVMYDEAVITDRTIGANRPDIIIHNKREKRCTLIDVSVPADANIAAKEVEKRCKYKDLEIARMWNTKTKVVQVVVGALGTLKIGFENYLEELPCRVNAEQVQKISLLGTAPNPTKGPIYRTINALGSRDHEDVGTIPVTRKVSNSKAGVVDGEQPLECSIWKLSYYPPRNVVISRSGVLVATRHNISQFVEGIALGV</sequence>
<evidence type="ECO:0000313" key="1">
    <source>
        <dbReference type="Proteomes" id="UP000695000"/>
    </source>
</evidence>
<dbReference type="RefSeq" id="XP_017786493.1">
    <property type="nucleotide sequence ID" value="XM_017931004.1"/>
</dbReference>
<dbReference type="PANTHER" id="PTHR35450:SF2">
    <property type="entry name" value="REVERSE TRANSCRIPTASE DOMAIN-CONTAINING PROTEIN"/>
    <property type="match status" value="1"/>
</dbReference>
<proteinExistence type="predicted"/>
<reference evidence="2" key="1">
    <citation type="submission" date="2025-08" db="UniProtKB">
        <authorList>
            <consortium name="RefSeq"/>
        </authorList>
    </citation>
    <scope>IDENTIFICATION</scope>
</reference>
<keyword evidence="1" id="KW-1185">Reference proteome</keyword>
<accession>A0ABM1NI43</accession>
<gene>
    <name evidence="2" type="primary">LOC108569451</name>
</gene>
<feature type="non-terminal residue" evidence="2">
    <location>
        <position position="1"/>
    </location>
</feature>